<feature type="compositionally biased region" description="Basic and acidic residues" evidence="1">
    <location>
        <begin position="57"/>
        <end position="67"/>
    </location>
</feature>
<comment type="caution">
    <text evidence="2">The sequence shown here is derived from an EMBL/GenBank/DDBJ whole genome shotgun (WGS) entry which is preliminary data.</text>
</comment>
<dbReference type="EMBL" id="JAACJP010000040">
    <property type="protein sequence ID" value="KAF5373331.1"/>
    <property type="molecule type" value="Genomic_DNA"/>
</dbReference>
<proteinExistence type="predicted"/>
<organism evidence="2 3">
    <name type="scientific">Tricholomella constricta</name>
    <dbReference type="NCBI Taxonomy" id="117010"/>
    <lineage>
        <taxon>Eukaryota</taxon>
        <taxon>Fungi</taxon>
        <taxon>Dikarya</taxon>
        <taxon>Basidiomycota</taxon>
        <taxon>Agaricomycotina</taxon>
        <taxon>Agaricomycetes</taxon>
        <taxon>Agaricomycetidae</taxon>
        <taxon>Agaricales</taxon>
        <taxon>Tricholomatineae</taxon>
        <taxon>Lyophyllaceae</taxon>
        <taxon>Tricholomella</taxon>
    </lineage>
</organism>
<reference evidence="2 3" key="1">
    <citation type="journal article" date="2020" name="ISME J.">
        <title>Uncovering the hidden diversity of litter-decomposition mechanisms in mushroom-forming fungi.</title>
        <authorList>
            <person name="Floudas D."/>
            <person name="Bentzer J."/>
            <person name="Ahren D."/>
            <person name="Johansson T."/>
            <person name="Persson P."/>
            <person name="Tunlid A."/>
        </authorList>
    </citation>
    <scope>NUCLEOTIDE SEQUENCE [LARGE SCALE GENOMIC DNA]</scope>
    <source>
        <strain evidence="2 3">CBS 661.87</strain>
    </source>
</reference>
<feature type="compositionally biased region" description="Polar residues" evidence="1">
    <location>
        <begin position="75"/>
        <end position="91"/>
    </location>
</feature>
<evidence type="ECO:0000313" key="2">
    <source>
        <dbReference type="EMBL" id="KAF5373331.1"/>
    </source>
</evidence>
<feature type="region of interest" description="Disordered" evidence="1">
    <location>
        <begin position="57"/>
        <end position="91"/>
    </location>
</feature>
<evidence type="ECO:0000313" key="3">
    <source>
        <dbReference type="Proteomes" id="UP000565441"/>
    </source>
</evidence>
<keyword evidence="3" id="KW-1185">Reference proteome</keyword>
<accession>A0A8H5GYC9</accession>
<sequence length="114" mass="12498">MGNLGGTSASARSARGNWFDDATVEQRMAYMTMLTTAPDDDYNPALLEELKVNAMPDFEKATPDARNTDAVSEHASGNSSHDSTNQPSNGFSRILRSLSRFLRRARSSNIIKKS</sequence>
<gene>
    <name evidence="2" type="ORF">D9615_007446</name>
</gene>
<dbReference type="Proteomes" id="UP000565441">
    <property type="component" value="Unassembled WGS sequence"/>
</dbReference>
<name>A0A8H5GYC9_9AGAR</name>
<protein>
    <submittedName>
        <fullName evidence="2">Uncharacterized protein</fullName>
    </submittedName>
</protein>
<dbReference type="AlphaFoldDB" id="A0A8H5GYC9"/>
<evidence type="ECO:0000256" key="1">
    <source>
        <dbReference type="SAM" id="MobiDB-lite"/>
    </source>
</evidence>